<evidence type="ECO:0000313" key="2">
    <source>
        <dbReference type="EMBL" id="AUW34322.1"/>
    </source>
</evidence>
<reference evidence="2 3" key="1">
    <citation type="submission" date="2016-12" db="EMBL/GenBank/DDBJ databases">
        <title>The Fecal Virome of Red-crowned Cranes.</title>
        <authorList>
            <person name="Yang S."/>
            <person name="Wang Y."/>
            <person name="Zhang W."/>
        </authorList>
    </citation>
    <scope>NUCLEOTIDE SEQUENCE [LARGE SCALE GENOMIC DNA]</scope>
    <source>
        <strain evidence="2">Yc-12</strain>
    </source>
</reference>
<sequence length="529" mass="59766">MFLPNLIGRTISPGYTTSMAHEITYRNVYCTYITNNPYNYPSTQSNTANAGEKINTGWHVLPNQLMQHFMTQGQWVDLINRSGTYSVKSIQMDIFNMIPMTETIAINGTTPFWAFNNCVYALAYADNLHETNYYNWMEWQTGSGSSSFRDNLPNTSPNLIYKEGKQCTGAGSWVQQCPPTYSFMRPLYRVSSNNTWCNSNQSDGAGLGVYPSLYSGNTIVPSAAIWDPLNNPDELMELRPGKNSITFQHTIENSPFFNSDMFAYTWPYSATGPYQGNQRPGCFQQTEECDPDELAARFEGANTYNDFTIPNYANQPVIPSGWWWHEMKSCIADVPHLRKPNEFWNGTERETTCSPIPQWFIKIIPLWRASQLGGQPSIVPCIAQVAVRTHITFEYTPRRSAFYTPTAGPWSWYDLYSIQPHYRNFKHAAIRARTAGLRRTWQNFELHAATSDPDFTGSAAGHKREDPYKESVTIGAGTGTGGTYTTTIHTRTARQTPTTTHTSSLTLSTPISAPKKGHDNLAYDMDTHH</sequence>
<accession>A0A2K9YND6</accession>
<evidence type="ECO:0000313" key="3">
    <source>
        <dbReference type="Proteomes" id="UP000256428"/>
    </source>
</evidence>
<proteinExistence type="predicted"/>
<feature type="compositionally biased region" description="Low complexity" evidence="1">
    <location>
        <begin position="483"/>
        <end position="510"/>
    </location>
</feature>
<name>A0A2K9YND6_9VIRU</name>
<feature type="region of interest" description="Disordered" evidence="1">
    <location>
        <begin position="454"/>
        <end position="529"/>
    </location>
</feature>
<evidence type="ECO:0000256" key="1">
    <source>
        <dbReference type="SAM" id="MobiDB-lite"/>
    </source>
</evidence>
<organism evidence="2 3">
    <name type="scientific">Grus japonensis parvovirus 4</name>
    <dbReference type="NCBI Taxonomy" id="3071219"/>
    <lineage>
        <taxon>Viruses</taxon>
        <taxon>Monodnaviria</taxon>
        <taxon>Shotokuvirae</taxon>
        <taxon>Cossaviricota</taxon>
        <taxon>Quintoviricetes</taxon>
        <taxon>Piccovirales</taxon>
        <taxon>Parvoviridae</taxon>
        <taxon>Hamaparvovirinae</taxon>
        <taxon>Chaphamaparvovirus</taxon>
        <taxon>Chaphamaparvovirus gruiform4</taxon>
    </lineage>
</organism>
<keyword evidence="3" id="KW-1185">Reference proteome</keyword>
<feature type="compositionally biased region" description="Basic and acidic residues" evidence="1">
    <location>
        <begin position="516"/>
        <end position="529"/>
    </location>
</feature>
<gene>
    <name evidence="2" type="primary">VP1</name>
</gene>
<dbReference type="EMBL" id="KY312551">
    <property type="protein sequence ID" value="AUW34322.1"/>
    <property type="molecule type" value="Genomic_DNA"/>
</dbReference>
<dbReference type="Proteomes" id="UP000256428">
    <property type="component" value="Segment"/>
</dbReference>
<protein>
    <submittedName>
        <fullName evidence="2">Capsid protein</fullName>
    </submittedName>
</protein>